<dbReference type="EMBL" id="AP024355">
    <property type="protein sequence ID" value="BCR05746.1"/>
    <property type="molecule type" value="Genomic_DNA"/>
</dbReference>
<feature type="compositionally biased region" description="Low complexity" evidence="1">
    <location>
        <begin position="438"/>
        <end position="456"/>
    </location>
</feature>
<accession>A0ABN6E035</accession>
<feature type="compositionally biased region" description="Low complexity" evidence="1">
    <location>
        <begin position="389"/>
        <end position="402"/>
    </location>
</feature>
<feature type="compositionally biased region" description="Pro residues" evidence="1">
    <location>
        <begin position="457"/>
        <end position="473"/>
    </location>
</feature>
<dbReference type="Gene3D" id="3.40.190.10">
    <property type="entry name" value="Periplasmic binding protein-like II"/>
    <property type="match status" value="1"/>
</dbReference>
<protein>
    <recommendedName>
        <fullName evidence="3">PatA-like N-terminal domain-containing protein</fullName>
    </recommendedName>
</protein>
<feature type="signal peptide" evidence="2">
    <location>
        <begin position="1"/>
        <end position="15"/>
    </location>
</feature>
<keyword evidence="5" id="KW-1185">Reference proteome</keyword>
<feature type="compositionally biased region" description="Acidic residues" evidence="1">
    <location>
        <begin position="514"/>
        <end position="523"/>
    </location>
</feature>
<feature type="region of interest" description="Disordered" evidence="1">
    <location>
        <begin position="139"/>
        <end position="303"/>
    </location>
</feature>
<reference evidence="4 5" key="2">
    <citation type="journal article" date="2021" name="Int. J. Syst. Evol. Microbiol.">
        <title>Isolation and Polyphasic Characterization of Desulfuromonas versatilis sp. Nov., an Electrogenic Bacteria Capable of Versatile Metabolism Isolated from a Graphene Oxide-Reducing Enrichment Culture.</title>
        <authorList>
            <person name="Xie L."/>
            <person name="Yoshida N."/>
            <person name="Ishii S."/>
            <person name="Meng L."/>
        </authorList>
    </citation>
    <scope>NUCLEOTIDE SEQUENCE [LARGE SCALE GENOMIC DNA]</scope>
    <source>
        <strain evidence="4 5">NIT-T3</strain>
    </source>
</reference>
<gene>
    <name evidence="4" type="ORF">DESUT3_28150</name>
</gene>
<feature type="compositionally biased region" description="Low complexity" evidence="1">
    <location>
        <begin position="210"/>
        <end position="233"/>
    </location>
</feature>
<evidence type="ECO:0000259" key="3">
    <source>
        <dbReference type="Pfam" id="PF14332"/>
    </source>
</evidence>
<feature type="region of interest" description="Disordered" evidence="1">
    <location>
        <begin position="343"/>
        <end position="571"/>
    </location>
</feature>
<feature type="compositionally biased region" description="Low complexity" evidence="1">
    <location>
        <begin position="546"/>
        <end position="562"/>
    </location>
</feature>
<feature type="compositionally biased region" description="Low complexity" evidence="1">
    <location>
        <begin position="358"/>
        <end position="374"/>
    </location>
</feature>
<dbReference type="InterPro" id="IPR025497">
    <property type="entry name" value="PatA-like_N"/>
</dbReference>
<feature type="compositionally biased region" description="Basic and acidic residues" evidence="1">
    <location>
        <begin position="426"/>
        <end position="436"/>
    </location>
</feature>
<feature type="domain" description="PatA-like N-terminal" evidence="3">
    <location>
        <begin position="690"/>
        <end position="854"/>
    </location>
</feature>
<dbReference type="SUPFAM" id="SSF160246">
    <property type="entry name" value="EspE N-terminal domain-like"/>
    <property type="match status" value="1"/>
</dbReference>
<sequence length="933" mass="99066">MLITVLFSLALPAHARVTFGVVPAANSLIRSESQAVGFAAELERRLGEEVRIRLFADEATLHNWLNRFREVDLAVLSRGYIQRQPAGEFFALAENLRSEMAGAEPADPIVARQGLSPQVMRKLQLALYALASDPAARGLIGAPKAPPPPQPAATPPVVTRKPATQAPTPPPVKKAQAPPARSPQAQAPIAAPAPPAVAPPAPEPAPETPPMAVAQEAPESAAPQAPEKQPALEAKPEPMANPGDAGAPQPRIWSDADPAAARAPDSPAPARPEAAGGEGRPTLEDYSRSAGGQAPTADDTDGATTWFQSDLPLVPLISLLVLSLAGALIFATRYRQRQTRDAFAWHSTPPSPAGAAKPRSSTSGAPSPAGAAAPQLKKTRAQATPGKPVPASQPAAPAAVRPKPAPPAVSVEVSGSTAPPNTPRPHHPEAPLREPGDQAQPVPASPPVAKVESPGATAPPVPPLEKPAQPPAAPAAEAGEKPFPFASTEDLVDPEFTPLGPNSEVLNRYRNPFEDDEFQEQPEQEMPAAPTGEADQAEAVALEETPAVGEEAQEAGPEAVPGEPEEVPLQTDASQETFSLLGVEQNQACAGPGISLAEVDEEEWAEVPLEETAPTPAIEVAANEEPIILESQGQEFSYQDAGEPVVEVAEGHGHGEAVEAAGEEPAAVETPAPLENLAAAQTPSSPLNLEGNVAAIRMPALLQLVASQSLPGTLVITTRHDEKRLHFRNGRIALAASVNRANRNQTGFLMNKVGYLLIRQGKITEEQRDKALELCGKDPSKRIGEMLLEMGALNRQSLLEALRSQAESVIFSLFIFPEGHFRFGYEEYPLRPEDDLALDIGDLLENARRNEAEWDNIREAIPSLDTVLDYTPAGRDKLGNARMTVHQKLVLSLIDGRRPINEICVAATMVDLEVYKFLYFMVHAKILHRVNRR</sequence>
<dbReference type="PANTHER" id="PTHR36304">
    <property type="entry name" value="DOMAIN GTPASE-ACTIVATING PROTEIN, PUTATIVE-RELATED-RELATED"/>
    <property type="match status" value="1"/>
</dbReference>
<feature type="compositionally biased region" description="Low complexity" evidence="1">
    <location>
        <begin position="173"/>
        <end position="190"/>
    </location>
</feature>
<evidence type="ECO:0000256" key="2">
    <source>
        <dbReference type="SAM" id="SignalP"/>
    </source>
</evidence>
<keyword evidence="2" id="KW-0732">Signal</keyword>
<reference evidence="4 5" key="1">
    <citation type="journal article" date="2016" name="C (Basel)">
        <title>Selective Growth of and Electricity Production by Marine Exoelectrogenic Bacteria in Self-Aggregated Hydrogel of Microbially Reduced Graphene Oxide.</title>
        <authorList>
            <person name="Yoshida N."/>
            <person name="Goto Y."/>
            <person name="Miyata Y."/>
        </authorList>
    </citation>
    <scope>NUCLEOTIDE SEQUENCE [LARGE SCALE GENOMIC DNA]</scope>
    <source>
        <strain evidence="4 5">NIT-T3</strain>
    </source>
</reference>
<evidence type="ECO:0000313" key="5">
    <source>
        <dbReference type="Proteomes" id="UP001319827"/>
    </source>
</evidence>
<feature type="compositionally biased region" description="Pro residues" evidence="1">
    <location>
        <begin position="191"/>
        <end position="209"/>
    </location>
</feature>
<evidence type="ECO:0000313" key="4">
    <source>
        <dbReference type="EMBL" id="BCR05746.1"/>
    </source>
</evidence>
<evidence type="ECO:0000256" key="1">
    <source>
        <dbReference type="SAM" id="MobiDB-lite"/>
    </source>
</evidence>
<dbReference type="Pfam" id="PF14332">
    <property type="entry name" value="DUF4388"/>
    <property type="match status" value="1"/>
</dbReference>
<organism evidence="4 5">
    <name type="scientific">Desulfuromonas versatilis</name>
    <dbReference type="NCBI Taxonomy" id="2802975"/>
    <lineage>
        <taxon>Bacteria</taxon>
        <taxon>Pseudomonadati</taxon>
        <taxon>Thermodesulfobacteriota</taxon>
        <taxon>Desulfuromonadia</taxon>
        <taxon>Desulfuromonadales</taxon>
        <taxon>Desulfuromonadaceae</taxon>
        <taxon>Desulfuromonas</taxon>
    </lineage>
</organism>
<feature type="chain" id="PRO_5045155281" description="PatA-like N-terminal domain-containing protein" evidence="2">
    <location>
        <begin position="16"/>
        <end position="933"/>
    </location>
</feature>
<proteinExistence type="predicted"/>
<name>A0ABN6E035_9BACT</name>
<feature type="compositionally biased region" description="Low complexity" evidence="1">
    <location>
        <begin position="474"/>
        <end position="486"/>
    </location>
</feature>
<dbReference type="Proteomes" id="UP001319827">
    <property type="component" value="Chromosome"/>
</dbReference>
<dbReference type="InterPro" id="IPR037257">
    <property type="entry name" value="T2SS_E_N_sf"/>
</dbReference>
<dbReference type="PANTHER" id="PTHR36304:SF4">
    <property type="entry name" value="DUF4388 DOMAIN-CONTAINING PROTEIN"/>
    <property type="match status" value="1"/>
</dbReference>
<feature type="compositionally biased region" description="Low complexity" evidence="1">
    <location>
        <begin position="290"/>
        <end position="303"/>
    </location>
</feature>
<feature type="compositionally biased region" description="Pro residues" evidence="1">
    <location>
        <begin position="144"/>
        <end position="154"/>
    </location>
</feature>
<feature type="compositionally biased region" description="Low complexity" evidence="1">
    <location>
        <begin position="255"/>
        <end position="265"/>
    </location>
</feature>